<dbReference type="PANTHER" id="PTHR43685">
    <property type="entry name" value="GLYCOSYLTRANSFERASE"/>
    <property type="match status" value="1"/>
</dbReference>
<feature type="domain" description="Glycosyltransferase 2-like" evidence="2">
    <location>
        <begin position="31"/>
        <end position="143"/>
    </location>
</feature>
<organism evidence="3 4">
    <name type="scientific">Glycomyces niveus</name>
    <dbReference type="NCBI Taxonomy" id="2820287"/>
    <lineage>
        <taxon>Bacteria</taxon>
        <taxon>Bacillati</taxon>
        <taxon>Actinomycetota</taxon>
        <taxon>Actinomycetes</taxon>
        <taxon>Glycomycetales</taxon>
        <taxon>Glycomycetaceae</taxon>
        <taxon>Glycomyces</taxon>
    </lineage>
</organism>
<keyword evidence="4" id="KW-1185">Reference proteome</keyword>
<dbReference type="PANTHER" id="PTHR43685:SF3">
    <property type="entry name" value="SLR2126 PROTEIN"/>
    <property type="match status" value="1"/>
</dbReference>
<dbReference type="CDD" id="cd00761">
    <property type="entry name" value="Glyco_tranf_GTA_type"/>
    <property type="match status" value="1"/>
</dbReference>
<evidence type="ECO:0000313" key="4">
    <source>
        <dbReference type="Proteomes" id="UP000681341"/>
    </source>
</evidence>
<evidence type="ECO:0000256" key="1">
    <source>
        <dbReference type="SAM" id="MobiDB-lite"/>
    </source>
</evidence>
<protein>
    <submittedName>
        <fullName evidence="3">Glycosyltransferase family 2 protein</fullName>
    </submittedName>
</protein>
<dbReference type="InterPro" id="IPR050834">
    <property type="entry name" value="Glycosyltransf_2"/>
</dbReference>
<dbReference type="InterPro" id="IPR029044">
    <property type="entry name" value="Nucleotide-diphossugar_trans"/>
</dbReference>
<dbReference type="Proteomes" id="UP000681341">
    <property type="component" value="Unassembled WGS sequence"/>
</dbReference>
<dbReference type="Gene3D" id="3.90.550.10">
    <property type="entry name" value="Spore Coat Polysaccharide Biosynthesis Protein SpsA, Chain A"/>
    <property type="match status" value="1"/>
</dbReference>
<dbReference type="EMBL" id="JAGFNP010000007">
    <property type="protein sequence ID" value="MBO3733907.1"/>
    <property type="molecule type" value="Genomic_DNA"/>
</dbReference>
<comment type="caution">
    <text evidence="3">The sequence shown here is derived from an EMBL/GenBank/DDBJ whole genome shotgun (WGS) entry which is preliminary data.</text>
</comment>
<dbReference type="InterPro" id="IPR001173">
    <property type="entry name" value="Glyco_trans_2-like"/>
</dbReference>
<proteinExistence type="predicted"/>
<feature type="region of interest" description="Disordered" evidence="1">
    <location>
        <begin position="452"/>
        <end position="483"/>
    </location>
</feature>
<dbReference type="Pfam" id="PF00535">
    <property type="entry name" value="Glycos_transf_2"/>
    <property type="match status" value="1"/>
</dbReference>
<evidence type="ECO:0000313" key="3">
    <source>
        <dbReference type="EMBL" id="MBO3733907.1"/>
    </source>
</evidence>
<evidence type="ECO:0000259" key="2">
    <source>
        <dbReference type="Pfam" id="PF00535"/>
    </source>
</evidence>
<dbReference type="SUPFAM" id="SSF53448">
    <property type="entry name" value="Nucleotide-diphospho-sugar transferases"/>
    <property type="match status" value="1"/>
</dbReference>
<dbReference type="RefSeq" id="WP_208496930.1">
    <property type="nucleotide sequence ID" value="NZ_JAGFNP010000007.1"/>
</dbReference>
<gene>
    <name evidence="3" type="ORF">J5V16_13855</name>
</gene>
<name>A0ABS3U882_9ACTN</name>
<feature type="compositionally biased region" description="Gly residues" evidence="1">
    <location>
        <begin position="467"/>
        <end position="481"/>
    </location>
</feature>
<reference evidence="3 4" key="1">
    <citation type="submission" date="2021-03" db="EMBL/GenBank/DDBJ databases">
        <title>Glycomyces sp. nov., a novel actinomycete isolated from soil.</title>
        <authorList>
            <person name="Yang X."/>
            <person name="Xu X."/>
        </authorList>
    </citation>
    <scope>NUCLEOTIDE SEQUENCE [LARGE SCALE GENOMIC DNA]</scope>
    <source>
        <strain evidence="3 4">NEAU-S30</strain>
    </source>
</reference>
<accession>A0ABS3U882</accession>
<sequence>MNAVPSPALRGNDYGPLVRPGDGWEPHLSVTVVVPAHGQQDKLDVTLASLAAQTYPAALLDVVVVDDGSDPPLRLPEIRPESTRIIASPPGGWASAHATNAGVAASGGDVVLRLDADMLVFADHVESQLRWHHAADYLAVLGHKRFVAYRAGDLDPAAVFDAVRAGKAGDLFDAEASEPQWIERIVDATAGLRQADHRAFRVFVGASFSVHRSLFDAAGGMDAEVLLGSDTIFGYRLHQAGAVFVPDDRSSAWHLGPRQIAERGALAKAYRRPRIANRVPELDVKRPRAARGWATPLAEVVVDAGEDPSLDLEATVDELLSGSVPDVRVTLVGDWPEPHSGRHSPLDDPALEARLLIESFRGETRVAFAAGWEPDPKVPYVIRLPAAVRPGPDAVASLVSYANRHRLGLVEVATPHGVASLERTAAAARAARLGVGIDAVWGSAKLTAPADRPVKGGSGSAFNGALAEGGGSGHARGGQRGLRGKARRLVRRLLGR</sequence>